<dbReference type="Pfam" id="PF03734">
    <property type="entry name" value="YkuD"/>
    <property type="match status" value="1"/>
</dbReference>
<dbReference type="PANTHER" id="PTHR38589">
    <property type="entry name" value="BLR0621 PROTEIN"/>
    <property type="match status" value="1"/>
</dbReference>
<evidence type="ECO:0000259" key="2">
    <source>
        <dbReference type="Pfam" id="PF13539"/>
    </source>
</evidence>
<dbReference type="SUPFAM" id="SSF55166">
    <property type="entry name" value="Hedgehog/DD-peptidase"/>
    <property type="match status" value="1"/>
</dbReference>
<evidence type="ECO:0000313" key="3">
    <source>
        <dbReference type="EMBL" id="GFO59534.1"/>
    </source>
</evidence>
<reference evidence="4" key="1">
    <citation type="submission" date="2020-06" db="EMBL/GenBank/DDBJ databases">
        <title>Draft genomic sequence of Geomonas sp. Red330.</title>
        <authorList>
            <person name="Itoh H."/>
            <person name="Zhenxing X."/>
            <person name="Ushijima N."/>
            <person name="Masuda Y."/>
            <person name="Shiratori Y."/>
            <person name="Senoo K."/>
        </authorList>
    </citation>
    <scope>NUCLEOTIDE SEQUENCE [LARGE SCALE GENOMIC DNA]</scope>
    <source>
        <strain evidence="4">Red330</strain>
    </source>
</reference>
<evidence type="ECO:0008006" key="5">
    <source>
        <dbReference type="Google" id="ProtNLM"/>
    </source>
</evidence>
<keyword evidence="4" id="KW-1185">Reference proteome</keyword>
<feature type="domain" description="Peptidase M15C" evidence="2">
    <location>
        <begin position="406"/>
        <end position="433"/>
    </location>
</feature>
<comment type="caution">
    <text evidence="3">The sequence shown here is derived from an EMBL/GenBank/DDBJ whole genome shotgun (WGS) entry which is preliminary data.</text>
</comment>
<gene>
    <name evidence="3" type="ORF">GMST_18590</name>
</gene>
<dbReference type="EMBL" id="BLXX01000004">
    <property type="protein sequence ID" value="GFO59534.1"/>
    <property type="molecule type" value="Genomic_DNA"/>
</dbReference>
<evidence type="ECO:0000259" key="1">
    <source>
        <dbReference type="Pfam" id="PF03734"/>
    </source>
</evidence>
<proteinExistence type="predicted"/>
<dbReference type="InterPro" id="IPR005490">
    <property type="entry name" value="LD_TPept_cat_dom"/>
</dbReference>
<dbReference type="RefSeq" id="WP_183354356.1">
    <property type="nucleotide sequence ID" value="NZ_BLXX01000004.1"/>
</dbReference>
<accession>A0A6V8MHZ2</accession>
<organism evidence="3 4">
    <name type="scientific">Geomonas silvestris</name>
    <dbReference type="NCBI Taxonomy" id="2740184"/>
    <lineage>
        <taxon>Bacteria</taxon>
        <taxon>Pseudomonadati</taxon>
        <taxon>Thermodesulfobacteriota</taxon>
        <taxon>Desulfuromonadia</taxon>
        <taxon>Geobacterales</taxon>
        <taxon>Geobacteraceae</taxon>
        <taxon>Geomonas</taxon>
    </lineage>
</organism>
<dbReference type="Pfam" id="PF13539">
    <property type="entry name" value="Peptidase_M15_4"/>
    <property type="match status" value="1"/>
</dbReference>
<dbReference type="AlphaFoldDB" id="A0A6V8MHZ2"/>
<dbReference type="InterPro" id="IPR009045">
    <property type="entry name" value="Zn_M74/Hedgehog-like"/>
</dbReference>
<dbReference type="Gene3D" id="3.30.1380.10">
    <property type="match status" value="1"/>
</dbReference>
<protein>
    <recommendedName>
        <fullName evidence="5">YkuD domain-containing protein</fullName>
    </recommendedName>
</protein>
<sequence length="540" mass="57260">MATITSLTISLAADRPTFPCRVLGAVLCALLLALTGCAPLNLSPAGGGAETGLPAANRRLLDRLLPGALPGDQVVYVDPSASAPTRGTLYLLTRDSGGWETVLGPVAVNLGRNGVAPPWEKREGDGRTPAGLFPLTRSFGAGAGAPGALPYRQVGPDDIWVDDPLSADYNRRVLRGAVAPRSFENLLRADQLYRWVLVVDYNDDPVLRGMGSAIFFHLERAPGAPSAGCISLAEAPLLRLLGWLDPKRHPHLALGSPADLAALARGIPSAFSADLPHTLRDRLAGGRPLALARQGEYLGGAVTLPAELARRMAETGSWRPGCPVAPADLAYLVVRYRGLDGLSHYGELVLHAALAPLALDALEGAYRSGFPIASLRLIEEFAGDDARSMAANNSSGFNCRSVPGKPGTLSRHSYGTAIDLNPLQNPFLSLNREALPLLGLDRAAPEAQVLERSGCRENASSCLCPRYPDACQVAPPGAAGFLERDRPRPGMLLEGGAPLAAWLQRGFLWGGDWRFPDYQHLDFPLRSLGLSAPHPHPSPP</sequence>
<dbReference type="GO" id="GO:0008233">
    <property type="term" value="F:peptidase activity"/>
    <property type="evidence" value="ECO:0007669"/>
    <property type="project" value="InterPro"/>
</dbReference>
<name>A0A6V8MHZ2_9BACT</name>
<dbReference type="Proteomes" id="UP000556026">
    <property type="component" value="Unassembled WGS sequence"/>
</dbReference>
<dbReference type="GO" id="GO:0016740">
    <property type="term" value="F:transferase activity"/>
    <property type="evidence" value="ECO:0007669"/>
    <property type="project" value="InterPro"/>
</dbReference>
<dbReference type="PANTHER" id="PTHR38589:SF1">
    <property type="entry name" value="BLR0621 PROTEIN"/>
    <property type="match status" value="1"/>
</dbReference>
<dbReference type="InterPro" id="IPR039561">
    <property type="entry name" value="Peptidase_M15C"/>
</dbReference>
<evidence type="ECO:0000313" key="4">
    <source>
        <dbReference type="Proteomes" id="UP000556026"/>
    </source>
</evidence>
<feature type="domain" description="L,D-TPase catalytic" evidence="1">
    <location>
        <begin position="88"/>
        <end position="247"/>
    </location>
</feature>